<accession>A0A6J5CQT9</accession>
<proteinExistence type="predicted"/>
<evidence type="ECO:0000313" key="1">
    <source>
        <dbReference type="EMBL" id="CAB3742098.1"/>
    </source>
</evidence>
<protein>
    <submittedName>
        <fullName evidence="1">Uncharacterized protein</fullName>
    </submittedName>
</protein>
<organism evidence="1 2">
    <name type="scientific">Paraburkholderia rhynchosiae</name>
    <dbReference type="NCBI Taxonomy" id="487049"/>
    <lineage>
        <taxon>Bacteria</taxon>
        <taxon>Pseudomonadati</taxon>
        <taxon>Pseudomonadota</taxon>
        <taxon>Betaproteobacteria</taxon>
        <taxon>Burkholderiales</taxon>
        <taxon>Burkholderiaceae</taxon>
        <taxon>Paraburkholderia</taxon>
    </lineage>
</organism>
<reference evidence="1 2" key="1">
    <citation type="submission" date="2020-04" db="EMBL/GenBank/DDBJ databases">
        <authorList>
            <person name="De Canck E."/>
        </authorList>
    </citation>
    <scope>NUCLEOTIDE SEQUENCE [LARGE SCALE GENOMIC DNA]</scope>
    <source>
        <strain evidence="1 2">LMG 27174</strain>
    </source>
</reference>
<dbReference type="EMBL" id="CADIJZ010000050">
    <property type="protein sequence ID" value="CAB3742098.1"/>
    <property type="molecule type" value="Genomic_DNA"/>
</dbReference>
<evidence type="ECO:0000313" key="2">
    <source>
        <dbReference type="Proteomes" id="UP000494205"/>
    </source>
</evidence>
<sequence length="187" mass="20419">MPAIYPFAVRPFLPAESPTTRRATTASDGPLRFIKSRSAYRESNAADVGRLRKFRAAMQRVIACSGCISGFGQQETFPGNVARTFRRRIHSASGRSICNGERCVVGFCRRSRLGRGQVVGRCFPAIRTSPVQGNRPRTPPTRTPDPYAQVSASTISAPHLPAVANAHQSLLLKRNANGTRLMRVVSP</sequence>
<gene>
    <name evidence="1" type="ORF">LMG27174_06832</name>
</gene>
<name>A0A6J5CQT9_9BURK</name>
<dbReference type="AlphaFoldDB" id="A0A6J5CQT9"/>
<dbReference type="Proteomes" id="UP000494205">
    <property type="component" value="Unassembled WGS sequence"/>
</dbReference>